<feature type="repeat" description="ANK" evidence="3">
    <location>
        <begin position="299"/>
        <end position="331"/>
    </location>
</feature>
<gene>
    <name evidence="5" type="ORF">JL102_20395</name>
</gene>
<dbReference type="PRINTS" id="PR01415">
    <property type="entry name" value="ANKYRIN"/>
</dbReference>
<dbReference type="Proteomes" id="UP000659388">
    <property type="component" value="Unassembled WGS sequence"/>
</dbReference>
<dbReference type="InterPro" id="IPR036770">
    <property type="entry name" value="Ankyrin_rpt-contain_sf"/>
</dbReference>
<dbReference type="RefSeq" id="WP_202246318.1">
    <property type="nucleotide sequence ID" value="NZ_JAESIY010000013.1"/>
</dbReference>
<dbReference type="PROSITE" id="PS50088">
    <property type="entry name" value="ANK_REPEAT"/>
    <property type="match status" value="7"/>
</dbReference>
<sequence>MKINFYTFFIAILMLPFIAGAQDKNVFLDRSYWASKPSVEEVKQKIAGGNDPAEFNGAKFNGIMFAILNKVPTETIKFLLTKTDNINEATHDGRNYLHWAAMGGNLEVVKYLIDKGVKTDMQDDHGYTVLAFAATTGQTNPEIYDQLLANGSKVTETNHNGATALLLLVPHLSDFNMVDYFTSKGLDLHTKDKDGSGVFFYTAKTGNTKMMDLLIEKEVDYKGKNNEGANAMIAASQGARRGTNDLSVFKYLEEKGVQPNVATKEGVTPLHLTAARSKDPEVINYFISKGVDVNAKDAQGNTPLMNAAAGNDLAIVKLLVEKSKDINSANKAGETALTKAVAGNSPEVVKYLIDKGAKVKVKDVAGNNVGYYLISSFRTRGGFMQKGDPIAEKYEILKKKGFNPKAEQANGNTLYHLAVEKNNLSLIQKVEAMGVDINKANDEGTTPLQIAAMKATDTSILKYLVENGADKSVVTDFEETVHDLASENEILAENKADIEFLK</sequence>
<keyword evidence="1" id="KW-0677">Repeat</keyword>
<feature type="repeat" description="ANK" evidence="3">
    <location>
        <begin position="332"/>
        <end position="364"/>
    </location>
</feature>
<evidence type="ECO:0000256" key="3">
    <source>
        <dbReference type="PROSITE-ProRule" id="PRU00023"/>
    </source>
</evidence>
<feature type="repeat" description="ANK" evidence="3">
    <location>
        <begin position="125"/>
        <end position="159"/>
    </location>
</feature>
<evidence type="ECO:0000256" key="2">
    <source>
        <dbReference type="ARBA" id="ARBA00023043"/>
    </source>
</evidence>
<feature type="chain" id="PRO_5037555987" evidence="4">
    <location>
        <begin position="22"/>
        <end position="502"/>
    </location>
</feature>
<feature type="repeat" description="ANK" evidence="3">
    <location>
        <begin position="92"/>
        <end position="124"/>
    </location>
</feature>
<dbReference type="PROSITE" id="PS50297">
    <property type="entry name" value="ANK_REP_REGION"/>
    <property type="match status" value="6"/>
</dbReference>
<dbReference type="SMART" id="SM00248">
    <property type="entry name" value="ANK"/>
    <property type="match status" value="11"/>
</dbReference>
<dbReference type="Gene3D" id="1.25.40.20">
    <property type="entry name" value="Ankyrin repeat-containing domain"/>
    <property type="match status" value="3"/>
</dbReference>
<organism evidence="5 6">
    <name type="scientific">Fulvivirga sediminis</name>
    <dbReference type="NCBI Taxonomy" id="2803949"/>
    <lineage>
        <taxon>Bacteria</taxon>
        <taxon>Pseudomonadati</taxon>
        <taxon>Bacteroidota</taxon>
        <taxon>Cytophagia</taxon>
        <taxon>Cytophagales</taxon>
        <taxon>Fulvivirgaceae</taxon>
        <taxon>Fulvivirga</taxon>
    </lineage>
</organism>
<keyword evidence="2 3" id="KW-0040">ANK repeat</keyword>
<evidence type="ECO:0000256" key="1">
    <source>
        <dbReference type="ARBA" id="ARBA00022737"/>
    </source>
</evidence>
<dbReference type="AlphaFoldDB" id="A0A937K1E3"/>
<dbReference type="PANTHER" id="PTHR24198">
    <property type="entry name" value="ANKYRIN REPEAT AND PROTEIN KINASE DOMAIN-CONTAINING PROTEIN"/>
    <property type="match status" value="1"/>
</dbReference>
<name>A0A937K1E3_9BACT</name>
<dbReference type="PANTHER" id="PTHR24198:SF165">
    <property type="entry name" value="ANKYRIN REPEAT-CONTAINING PROTEIN-RELATED"/>
    <property type="match status" value="1"/>
</dbReference>
<evidence type="ECO:0000256" key="4">
    <source>
        <dbReference type="SAM" id="SignalP"/>
    </source>
</evidence>
<evidence type="ECO:0000313" key="5">
    <source>
        <dbReference type="EMBL" id="MBL3658524.1"/>
    </source>
</evidence>
<feature type="repeat" description="ANK" evidence="3">
    <location>
        <begin position="443"/>
        <end position="476"/>
    </location>
</feature>
<feature type="signal peptide" evidence="4">
    <location>
        <begin position="1"/>
        <end position="21"/>
    </location>
</feature>
<feature type="repeat" description="ANK" evidence="3">
    <location>
        <begin position="265"/>
        <end position="298"/>
    </location>
</feature>
<keyword evidence="6" id="KW-1185">Reference proteome</keyword>
<accession>A0A937K1E3</accession>
<keyword evidence="4" id="KW-0732">Signal</keyword>
<dbReference type="EMBL" id="JAESIY010000013">
    <property type="protein sequence ID" value="MBL3658524.1"/>
    <property type="molecule type" value="Genomic_DNA"/>
</dbReference>
<evidence type="ECO:0000313" key="6">
    <source>
        <dbReference type="Proteomes" id="UP000659388"/>
    </source>
</evidence>
<proteinExistence type="predicted"/>
<protein>
    <submittedName>
        <fullName evidence="5">Ankyrin repeat domain-containing protein</fullName>
    </submittedName>
</protein>
<dbReference type="SUPFAM" id="SSF48403">
    <property type="entry name" value="Ankyrin repeat"/>
    <property type="match status" value="2"/>
</dbReference>
<reference evidence="5" key="1">
    <citation type="submission" date="2021-01" db="EMBL/GenBank/DDBJ databases">
        <title>Fulvivirga kasyanovii gen. nov., sp nov., a novel member of the phylum Bacteroidetes isolated from seawater in a mussel farm.</title>
        <authorList>
            <person name="Zhao L.-H."/>
            <person name="Wang Z.-J."/>
        </authorList>
    </citation>
    <scope>NUCLEOTIDE SEQUENCE</scope>
    <source>
        <strain evidence="5">2943</strain>
    </source>
</reference>
<feature type="repeat" description="ANK" evidence="3">
    <location>
        <begin position="410"/>
        <end position="442"/>
    </location>
</feature>
<dbReference type="InterPro" id="IPR002110">
    <property type="entry name" value="Ankyrin_rpt"/>
</dbReference>
<dbReference type="Pfam" id="PF12796">
    <property type="entry name" value="Ank_2"/>
    <property type="match status" value="4"/>
</dbReference>
<comment type="caution">
    <text evidence="5">The sequence shown here is derived from an EMBL/GenBank/DDBJ whole genome shotgun (WGS) entry which is preliminary data.</text>
</comment>